<evidence type="ECO:0000256" key="1">
    <source>
        <dbReference type="ARBA" id="ARBA00004370"/>
    </source>
</evidence>
<dbReference type="InterPro" id="IPR006694">
    <property type="entry name" value="Fatty_acid_hydroxylase"/>
</dbReference>
<keyword evidence="2" id="KW-0812">Transmembrane</keyword>
<comment type="subcellular location">
    <subcellularLocation>
        <location evidence="1">Membrane</location>
    </subcellularLocation>
</comment>
<accession>A0A3N5CYU9</accession>
<protein>
    <submittedName>
        <fullName evidence="6">Sterol desaturase family protein</fullName>
    </submittedName>
</protein>
<dbReference type="GO" id="GO:0016020">
    <property type="term" value="C:membrane"/>
    <property type="evidence" value="ECO:0007669"/>
    <property type="project" value="UniProtKB-SubCell"/>
</dbReference>
<evidence type="ECO:0000256" key="4">
    <source>
        <dbReference type="ARBA" id="ARBA00023136"/>
    </source>
</evidence>
<evidence type="ECO:0000256" key="2">
    <source>
        <dbReference type="ARBA" id="ARBA00022692"/>
    </source>
</evidence>
<evidence type="ECO:0000313" key="7">
    <source>
        <dbReference type="Proteomes" id="UP000275232"/>
    </source>
</evidence>
<dbReference type="InterPro" id="IPR050307">
    <property type="entry name" value="Sterol_Desaturase_Related"/>
</dbReference>
<keyword evidence="3" id="KW-1133">Transmembrane helix</keyword>
<name>A0A3N5CYU9_9SPHN</name>
<sequence length="268" mass="30581">MLFRVTLRRTALFAFATAAIGGLLLAERLAPLRRRTRKQLPRLIRNAAMGAACQAAIMVSEAPLSNAVAQRNARRRRGLQHGLGGGIPGRIAAFLAMDYGFYLWHVATHKAPFLWRFHRVHHVDPDLDASTAVRFHFLDMVLSTPWRLVQVRIAGIDRPTLQWWRRFFLASILFHHSNLRLPRNIDAALSRIVTTPRMHGIHHSQVRAEMDSNWSSGISWWDYLHRTYRARPPQYAIAIGVDDAQSDRDVPILPAHLAPFRMAGDRKT</sequence>
<evidence type="ECO:0000313" key="6">
    <source>
        <dbReference type="EMBL" id="RPF71879.1"/>
    </source>
</evidence>
<dbReference type="Pfam" id="PF04116">
    <property type="entry name" value="FA_hydroxylase"/>
    <property type="match status" value="1"/>
</dbReference>
<dbReference type="EMBL" id="RPFZ01000001">
    <property type="protein sequence ID" value="RPF71879.1"/>
    <property type="molecule type" value="Genomic_DNA"/>
</dbReference>
<dbReference type="GO" id="GO:0016491">
    <property type="term" value="F:oxidoreductase activity"/>
    <property type="evidence" value="ECO:0007669"/>
    <property type="project" value="InterPro"/>
</dbReference>
<dbReference type="AlphaFoldDB" id="A0A3N5CYU9"/>
<keyword evidence="7" id="KW-1185">Reference proteome</keyword>
<dbReference type="GO" id="GO:0008610">
    <property type="term" value="P:lipid biosynthetic process"/>
    <property type="evidence" value="ECO:0007669"/>
    <property type="project" value="InterPro"/>
</dbReference>
<dbReference type="OrthoDB" id="9770329at2"/>
<keyword evidence="4" id="KW-0472">Membrane</keyword>
<evidence type="ECO:0000256" key="3">
    <source>
        <dbReference type="ARBA" id="ARBA00022989"/>
    </source>
</evidence>
<feature type="domain" description="Fatty acid hydroxylase" evidence="5">
    <location>
        <begin position="92"/>
        <end position="227"/>
    </location>
</feature>
<reference evidence="6 7" key="1">
    <citation type="submission" date="2018-11" db="EMBL/GenBank/DDBJ databases">
        <title>Erythrobacter spongiae sp. nov., isolated from a marine sponge.</title>
        <authorList>
            <person name="Zhuang L."/>
            <person name="Luo L."/>
        </authorList>
    </citation>
    <scope>NUCLEOTIDE SEQUENCE [LARGE SCALE GENOMIC DNA]</scope>
    <source>
        <strain evidence="6 7">HN-E23</strain>
    </source>
</reference>
<dbReference type="PANTHER" id="PTHR11863">
    <property type="entry name" value="STEROL DESATURASE"/>
    <property type="match status" value="1"/>
</dbReference>
<evidence type="ECO:0000259" key="5">
    <source>
        <dbReference type="Pfam" id="PF04116"/>
    </source>
</evidence>
<comment type="caution">
    <text evidence="6">The sequence shown here is derived from an EMBL/GenBank/DDBJ whole genome shotgun (WGS) entry which is preliminary data.</text>
</comment>
<dbReference type="Proteomes" id="UP000275232">
    <property type="component" value="Unassembled WGS sequence"/>
</dbReference>
<organism evidence="6 7">
    <name type="scientific">Aurantiacibacter spongiae</name>
    <dbReference type="NCBI Taxonomy" id="2488860"/>
    <lineage>
        <taxon>Bacteria</taxon>
        <taxon>Pseudomonadati</taxon>
        <taxon>Pseudomonadota</taxon>
        <taxon>Alphaproteobacteria</taxon>
        <taxon>Sphingomonadales</taxon>
        <taxon>Erythrobacteraceae</taxon>
        <taxon>Aurantiacibacter</taxon>
    </lineage>
</organism>
<proteinExistence type="predicted"/>
<dbReference type="GO" id="GO:0005506">
    <property type="term" value="F:iron ion binding"/>
    <property type="evidence" value="ECO:0007669"/>
    <property type="project" value="InterPro"/>
</dbReference>
<gene>
    <name evidence="6" type="ORF">EG799_09790</name>
</gene>